<dbReference type="EMBL" id="DVMO01000067">
    <property type="protein sequence ID" value="HIU27640.1"/>
    <property type="molecule type" value="Genomic_DNA"/>
</dbReference>
<sequence>MDKKANLYEIGGVPLEIPVVWDEYSHRYLEDYRSFIANPVFTPEGRPIMLTIEDACRYSQPAKGETECVDCGSCRYYSQTAGTLLGVCGHEKMRAGEKPQPEREKKEETKP</sequence>
<gene>
    <name evidence="1" type="ORF">IAD16_04625</name>
</gene>
<reference evidence="1" key="2">
    <citation type="journal article" date="2021" name="PeerJ">
        <title>Extensive microbial diversity within the chicken gut microbiome revealed by metagenomics and culture.</title>
        <authorList>
            <person name="Gilroy R."/>
            <person name="Ravi A."/>
            <person name="Getino M."/>
            <person name="Pursley I."/>
            <person name="Horton D.L."/>
            <person name="Alikhan N.F."/>
            <person name="Baker D."/>
            <person name="Gharbi K."/>
            <person name="Hall N."/>
            <person name="Watson M."/>
            <person name="Adriaenssens E.M."/>
            <person name="Foster-Nyarko E."/>
            <person name="Jarju S."/>
            <person name="Secka A."/>
            <person name="Antonio M."/>
            <person name="Oren A."/>
            <person name="Chaudhuri R.R."/>
            <person name="La Ragione R."/>
            <person name="Hildebrand F."/>
            <person name="Pallen M.J."/>
        </authorList>
    </citation>
    <scope>NUCLEOTIDE SEQUENCE</scope>
    <source>
        <strain evidence="1">11300</strain>
    </source>
</reference>
<dbReference type="Proteomes" id="UP000824091">
    <property type="component" value="Unassembled WGS sequence"/>
</dbReference>
<proteinExistence type="predicted"/>
<protein>
    <submittedName>
        <fullName evidence="1">Uncharacterized protein</fullName>
    </submittedName>
</protein>
<evidence type="ECO:0000313" key="1">
    <source>
        <dbReference type="EMBL" id="HIU27640.1"/>
    </source>
</evidence>
<accession>A0A9D1I611</accession>
<evidence type="ECO:0000313" key="2">
    <source>
        <dbReference type="Proteomes" id="UP000824091"/>
    </source>
</evidence>
<name>A0A9D1I611_9FIRM</name>
<organism evidence="1 2">
    <name type="scientific">Candidatus Fimisoma avicola</name>
    <dbReference type="NCBI Taxonomy" id="2840826"/>
    <lineage>
        <taxon>Bacteria</taxon>
        <taxon>Bacillati</taxon>
        <taxon>Bacillota</taxon>
        <taxon>Clostridia</taxon>
        <taxon>Eubacteriales</taxon>
        <taxon>Candidatus Fimisoma</taxon>
    </lineage>
</organism>
<reference evidence="1" key="1">
    <citation type="submission" date="2020-10" db="EMBL/GenBank/DDBJ databases">
        <authorList>
            <person name="Gilroy R."/>
        </authorList>
    </citation>
    <scope>NUCLEOTIDE SEQUENCE</scope>
    <source>
        <strain evidence="1">11300</strain>
    </source>
</reference>
<dbReference type="AlphaFoldDB" id="A0A9D1I611"/>
<comment type="caution">
    <text evidence="1">The sequence shown here is derived from an EMBL/GenBank/DDBJ whole genome shotgun (WGS) entry which is preliminary data.</text>
</comment>